<reference evidence="3 4" key="1">
    <citation type="submission" date="2024-07" db="EMBL/GenBank/DDBJ databases">
        <title>Section-level genome sequencing and comparative genomics of Aspergillus sections Usti and Cavernicolus.</title>
        <authorList>
            <consortium name="Lawrence Berkeley National Laboratory"/>
            <person name="Nybo J.L."/>
            <person name="Vesth T.C."/>
            <person name="Theobald S."/>
            <person name="Frisvad J.C."/>
            <person name="Larsen T.O."/>
            <person name="Kjaerboelling I."/>
            <person name="Rothschild-Mancinelli K."/>
            <person name="Lyhne E.K."/>
            <person name="Kogle M.E."/>
            <person name="Barry K."/>
            <person name="Clum A."/>
            <person name="Na H."/>
            <person name="Ledsgaard L."/>
            <person name="Lin J."/>
            <person name="Lipzen A."/>
            <person name="Kuo A."/>
            <person name="Riley R."/>
            <person name="Mondo S."/>
            <person name="Labutti K."/>
            <person name="Haridas S."/>
            <person name="Pangalinan J."/>
            <person name="Salamov A.A."/>
            <person name="Simmons B.A."/>
            <person name="Magnuson J.K."/>
            <person name="Chen J."/>
            <person name="Drula E."/>
            <person name="Henrissat B."/>
            <person name="Wiebenga A."/>
            <person name="Lubbers R.J."/>
            <person name="Gomes A.C."/>
            <person name="Makela M.R."/>
            <person name="Stajich J."/>
            <person name="Grigoriev I.V."/>
            <person name="Mortensen U.H."/>
            <person name="De Vries R.P."/>
            <person name="Baker S.E."/>
            <person name="Andersen M.R."/>
        </authorList>
    </citation>
    <scope>NUCLEOTIDE SEQUENCE [LARGE SCALE GENOMIC DNA]</scope>
    <source>
        <strain evidence="3 4">CBS 588.65</strain>
    </source>
</reference>
<proteinExistence type="predicted"/>
<evidence type="ECO:0000256" key="1">
    <source>
        <dbReference type="SAM" id="SignalP"/>
    </source>
</evidence>
<feature type="domain" description="DUF7136" evidence="2">
    <location>
        <begin position="19"/>
        <end position="249"/>
    </location>
</feature>
<dbReference type="InterPro" id="IPR055560">
    <property type="entry name" value="DUF7136"/>
</dbReference>
<evidence type="ECO:0000313" key="4">
    <source>
        <dbReference type="Proteomes" id="UP001610334"/>
    </source>
</evidence>
<comment type="caution">
    <text evidence="3">The sequence shown here is derived from an EMBL/GenBank/DDBJ whole genome shotgun (WGS) entry which is preliminary data.</text>
</comment>
<keyword evidence="4" id="KW-1185">Reference proteome</keyword>
<dbReference type="Pfam" id="PF23584">
    <property type="entry name" value="DUF7136"/>
    <property type="match status" value="1"/>
</dbReference>
<dbReference type="Proteomes" id="UP001610334">
    <property type="component" value="Unassembled WGS sequence"/>
</dbReference>
<feature type="chain" id="PRO_5045556844" description="DUF7136 domain-containing protein" evidence="1">
    <location>
        <begin position="21"/>
        <end position="296"/>
    </location>
</feature>
<gene>
    <name evidence="3" type="ORF">BJX63DRAFT_416006</name>
</gene>
<keyword evidence="1" id="KW-0732">Signal</keyword>
<evidence type="ECO:0000259" key="2">
    <source>
        <dbReference type="Pfam" id="PF23584"/>
    </source>
</evidence>
<organism evidence="3 4">
    <name type="scientific">Aspergillus granulosus</name>
    <dbReference type="NCBI Taxonomy" id="176169"/>
    <lineage>
        <taxon>Eukaryota</taxon>
        <taxon>Fungi</taxon>
        <taxon>Dikarya</taxon>
        <taxon>Ascomycota</taxon>
        <taxon>Pezizomycotina</taxon>
        <taxon>Eurotiomycetes</taxon>
        <taxon>Eurotiomycetidae</taxon>
        <taxon>Eurotiales</taxon>
        <taxon>Aspergillaceae</taxon>
        <taxon>Aspergillus</taxon>
        <taxon>Aspergillus subgen. Nidulantes</taxon>
    </lineage>
</organism>
<name>A0ABR4GT17_9EURO</name>
<dbReference type="EMBL" id="JBFXLT010000212">
    <property type="protein sequence ID" value="KAL2802067.1"/>
    <property type="molecule type" value="Genomic_DNA"/>
</dbReference>
<feature type="signal peptide" evidence="1">
    <location>
        <begin position="1"/>
        <end position="20"/>
    </location>
</feature>
<sequence>MARHSWLSLGLLACWATAESNKTEIDLIFPRSGTFAPKHSMPVVFAVQNPSVARQLHATIEYGVRPKGGGPNETVWSYADQLANIPANATTYFSSTSLGNMLNTTGSWEFFWNLSWLNCSNSDDPEYYNIKYPWVLDAEGLNQDGVQDGFHLSNYLITVNHLFFDTREGGTEVNLTTLTSGNHCSEASGFVIPSLVDTLEIPREFPYITNNMSTCAQLANLTLTSAREASPCKVSISPEAEASILADAECHNTIHPTSGCPHKKPKDDLAAGHDHDRAAWLAVTMAFALVLGVVGY</sequence>
<accession>A0ABR4GT17</accession>
<protein>
    <recommendedName>
        <fullName evidence="2">DUF7136 domain-containing protein</fullName>
    </recommendedName>
</protein>
<evidence type="ECO:0000313" key="3">
    <source>
        <dbReference type="EMBL" id="KAL2802067.1"/>
    </source>
</evidence>